<dbReference type="PANTHER" id="PTHR43344">
    <property type="entry name" value="PHOSPHOSERINE PHOSPHATASE"/>
    <property type="match status" value="1"/>
</dbReference>
<dbReference type="Pfam" id="PF12710">
    <property type="entry name" value="HAD"/>
    <property type="match status" value="1"/>
</dbReference>
<dbReference type="AlphaFoldDB" id="A0AAJ0Y9X5"/>
<organism evidence="4 5">
    <name type="scientific">Proteus mirabilis</name>
    <dbReference type="NCBI Taxonomy" id="584"/>
    <lineage>
        <taxon>Bacteria</taxon>
        <taxon>Pseudomonadati</taxon>
        <taxon>Pseudomonadota</taxon>
        <taxon>Gammaproteobacteria</taxon>
        <taxon>Enterobacterales</taxon>
        <taxon>Morganellaceae</taxon>
        <taxon>Proteus</taxon>
    </lineage>
</organism>
<dbReference type="Proteomes" id="UP000195540">
    <property type="component" value="Chromosome"/>
</dbReference>
<dbReference type="InterPro" id="IPR006385">
    <property type="entry name" value="HAD_hydro_SerB1"/>
</dbReference>
<dbReference type="NCBIfam" id="TIGR01488">
    <property type="entry name" value="HAD-SF-IB"/>
    <property type="match status" value="1"/>
</dbReference>
<keyword evidence="3" id="KW-0460">Magnesium</keyword>
<dbReference type="RefSeq" id="WP_049210240.1">
    <property type="nucleotide sequence ID" value="NZ_BGKS01000055.1"/>
</dbReference>
<dbReference type="InterPro" id="IPR036412">
    <property type="entry name" value="HAD-like_sf"/>
</dbReference>
<gene>
    <name evidence="4" type="ORF">AM402_03720</name>
</gene>
<evidence type="ECO:0000256" key="3">
    <source>
        <dbReference type="ARBA" id="ARBA00022842"/>
    </source>
</evidence>
<dbReference type="InterPro" id="IPR023214">
    <property type="entry name" value="HAD_sf"/>
</dbReference>
<dbReference type="GO" id="GO:0016787">
    <property type="term" value="F:hydrolase activity"/>
    <property type="evidence" value="ECO:0007669"/>
    <property type="project" value="UniProtKB-KW"/>
</dbReference>
<proteinExistence type="predicted"/>
<evidence type="ECO:0000313" key="4">
    <source>
        <dbReference type="EMBL" id="ARX33293.1"/>
    </source>
</evidence>
<evidence type="ECO:0000313" key="5">
    <source>
        <dbReference type="Proteomes" id="UP000195540"/>
    </source>
</evidence>
<dbReference type="Gene3D" id="3.40.50.1000">
    <property type="entry name" value="HAD superfamily/HAD-like"/>
    <property type="match status" value="1"/>
</dbReference>
<dbReference type="InterPro" id="IPR050582">
    <property type="entry name" value="HAD-like_SerB"/>
</dbReference>
<dbReference type="NCBIfam" id="TIGR01490">
    <property type="entry name" value="HAD-SF-IB-hyp1"/>
    <property type="match status" value="1"/>
</dbReference>
<reference evidence="4 5" key="1">
    <citation type="submission" date="2017-05" db="EMBL/GenBank/DDBJ databases">
        <title>Whole genome sequencing of Proteus mirabilis AR_0155.</title>
        <authorList>
            <person name="Conlan S."/>
            <person name="Thomas P.J."/>
            <person name="Mullikin J."/>
            <person name="Frank K.M."/>
            <person name="Segre J.A."/>
        </authorList>
    </citation>
    <scope>NUCLEOTIDE SEQUENCE [LARGE SCALE GENOMIC DNA]</scope>
    <source>
        <strain evidence="4 5">AR_0155</strain>
    </source>
</reference>
<name>A0AAJ0Y9X5_PROMI</name>
<dbReference type="GO" id="GO:0046872">
    <property type="term" value="F:metal ion binding"/>
    <property type="evidence" value="ECO:0007669"/>
    <property type="project" value="UniProtKB-KW"/>
</dbReference>
<dbReference type="Gene3D" id="1.20.1440.100">
    <property type="entry name" value="SG protein - dephosphorylation function"/>
    <property type="match status" value="1"/>
</dbReference>
<protein>
    <submittedName>
        <fullName evidence="4">HAD family hydrolase</fullName>
    </submittedName>
</protein>
<dbReference type="PANTHER" id="PTHR43344:SF13">
    <property type="entry name" value="PHOSPHATASE RV3661-RELATED"/>
    <property type="match status" value="1"/>
</dbReference>
<dbReference type="CDD" id="cd02612">
    <property type="entry name" value="HAD_PGPPase"/>
    <property type="match status" value="1"/>
</dbReference>
<evidence type="ECO:0000256" key="2">
    <source>
        <dbReference type="ARBA" id="ARBA00022801"/>
    </source>
</evidence>
<keyword evidence="1" id="KW-0479">Metal-binding</keyword>
<sequence>MTNITKHKIAIFDLDETLLAGDSSCLWTNYLWEKKRVTDPAFLALDKQMIADYYAERLNINKYLHQHLSYLNQYGIEEINQWVTDFTHTIIKPLLYPQGINTINLYRQQNIPVIIISATMSFLVHAIAKQLNADISMGIDMQIKNNHYTGHIEGIPTFREGKVTRLNQWKEQNNINDSYIYFYTDSANDLPLCYQANEVITINADERLSQIATEKEWQQCYWQLNK</sequence>
<dbReference type="SUPFAM" id="SSF56784">
    <property type="entry name" value="HAD-like"/>
    <property type="match status" value="1"/>
</dbReference>
<accession>A0AAJ0Y9X5</accession>
<dbReference type="EMBL" id="CP021694">
    <property type="protein sequence ID" value="ARX33293.1"/>
    <property type="molecule type" value="Genomic_DNA"/>
</dbReference>
<keyword evidence="2 4" id="KW-0378">Hydrolase</keyword>
<evidence type="ECO:0000256" key="1">
    <source>
        <dbReference type="ARBA" id="ARBA00022723"/>
    </source>
</evidence>